<name>A0A485L7T8_9STRA</name>
<protein>
    <submittedName>
        <fullName evidence="3">Aste57867_16635 protein</fullName>
    </submittedName>
</protein>
<gene>
    <name evidence="3" type="primary">Aste57867_16635</name>
    <name evidence="2" type="ORF">As57867_016578</name>
    <name evidence="3" type="ORF">ASTE57867_16635</name>
</gene>
<feature type="coiled-coil region" evidence="1">
    <location>
        <begin position="5"/>
        <end position="163"/>
    </location>
</feature>
<feature type="coiled-coil region" evidence="1">
    <location>
        <begin position="525"/>
        <end position="566"/>
    </location>
</feature>
<dbReference type="Proteomes" id="UP000332933">
    <property type="component" value="Unassembled WGS sequence"/>
</dbReference>
<organism evidence="3 4">
    <name type="scientific">Aphanomyces stellatus</name>
    <dbReference type="NCBI Taxonomy" id="120398"/>
    <lineage>
        <taxon>Eukaryota</taxon>
        <taxon>Sar</taxon>
        <taxon>Stramenopiles</taxon>
        <taxon>Oomycota</taxon>
        <taxon>Saprolegniomycetes</taxon>
        <taxon>Saprolegniales</taxon>
        <taxon>Verrucalvaceae</taxon>
        <taxon>Aphanomyces</taxon>
    </lineage>
</organism>
<reference evidence="2" key="2">
    <citation type="submission" date="2019-06" db="EMBL/GenBank/DDBJ databases">
        <title>Genomics analysis of Aphanomyces spp. identifies a new class of oomycete effector associated with host adaptation.</title>
        <authorList>
            <person name="Gaulin E."/>
        </authorList>
    </citation>
    <scope>NUCLEOTIDE SEQUENCE</scope>
    <source>
        <strain evidence="2">CBS 578.67</strain>
    </source>
</reference>
<sequence length="1050" mass="116836">MDAEVARLKAESAAKDETLNQLKVKAKAFAEALTNEKRSLEAQLTQSKNELNELKVKAKAFADNVKAQILVEKERVQVLEKQLQVKDGVNGATAHDPAALQDATQRLAQLTQQQSADQARFNQASVTWQAEKAALEHQLAQVNQDAKAQIAALQHAVESAAAQGQQSQGQTVAALQALTHSNALDVVQLVTEAQQLVQTNVMRVADLERLVASLQDEKAQVRTSSTSMTDQLRSQVGELEAQLQRQAADAQARLSSVEFECTNLRAQLTQADDAHRARIGALEAESLQARGQANDAQQAKVMSLEFECTNLRAQVNQAEAARQSLEFECANLKSQVASSDNARQSMDADCASVRAQLADAVSQVRELEMALQQAQSSHKSQTSGVEEKAAMALAQAHHEWSTKEAQWAADKNELVQKIDKLMQNEQSKQQETMAMLQGFQADKQKADDAANVMANQVQELQMELAHAKSTHQSQTSDAALALDQAKQEWAAKEAQWVHDKDEWTHKVEKLVQEDAEKHQANLAFIHTLQAEKQRAEDAVDAQAKQVAELQMELAQATSNHKSQSSDAALALDQVKLDAAAKEAQWVQEKHALTLKYENLAKDEDEKKQKIKAFVQALQAEKQKADEVVEATSKQVQELKMELEQATSNHKSQSSDAALALEHAKLEWAAKEAQWASEKDALTQRYEKLVKDEDEKKQKVKAYVQNLQAEKQKASDAADAHAKQAVELKMELEHAKSNHQSQSAMALQQAQQEWTAKEAQWATEKAELSQKHDKYVKDEEEKKQKVKAYVQALTADKQKAVDDADKQIKERDALNEKRLAEIKAKTMTKFAEHEAVIKKGTEDLEALRQQMTTMQQKYEMEIKGLQSKKKEAEDETMDVLKKKRLAAKAETQKLANDLEGIQKRAAMLVDVTGNKCSHQSKQLEVLQERVMEAIHVVSHHKKCDLSNLTELAQIVTSPRMSTANLPGPVMGLNKIDDDVSHVFDQMAALTNVTERLVDLTLEEDDLSLKEIVLERVKKQFSACFVHPHYAKADEAGLLHQRMSSNMPESPS</sequence>
<proteinExistence type="predicted"/>
<evidence type="ECO:0000313" key="4">
    <source>
        <dbReference type="Proteomes" id="UP000332933"/>
    </source>
</evidence>
<feature type="coiled-coil region" evidence="1">
    <location>
        <begin position="775"/>
        <end position="881"/>
    </location>
</feature>
<keyword evidence="1" id="KW-0175">Coiled coil</keyword>
<dbReference type="OrthoDB" id="77046at2759"/>
<evidence type="ECO:0000256" key="1">
    <source>
        <dbReference type="SAM" id="Coils"/>
    </source>
</evidence>
<feature type="coiled-coil region" evidence="1">
    <location>
        <begin position="614"/>
        <end position="737"/>
    </location>
</feature>
<evidence type="ECO:0000313" key="3">
    <source>
        <dbReference type="EMBL" id="VFT93406.1"/>
    </source>
</evidence>
<feature type="coiled-coil region" evidence="1">
    <location>
        <begin position="204"/>
        <end position="260"/>
    </location>
</feature>
<reference evidence="3 4" key="1">
    <citation type="submission" date="2019-03" db="EMBL/GenBank/DDBJ databases">
        <authorList>
            <person name="Gaulin E."/>
            <person name="Dumas B."/>
        </authorList>
    </citation>
    <scope>NUCLEOTIDE SEQUENCE [LARGE SCALE GENOMIC DNA]</scope>
    <source>
        <strain evidence="3">CBS 568.67</strain>
    </source>
</reference>
<evidence type="ECO:0000313" key="2">
    <source>
        <dbReference type="EMBL" id="KAF0692267.1"/>
    </source>
</evidence>
<dbReference type="EMBL" id="VJMH01005909">
    <property type="protein sequence ID" value="KAF0692267.1"/>
    <property type="molecule type" value="Genomic_DNA"/>
</dbReference>
<keyword evidence="4" id="KW-1185">Reference proteome</keyword>
<accession>A0A485L7T8</accession>
<dbReference type="AlphaFoldDB" id="A0A485L7T8"/>
<feature type="coiled-coil region" evidence="1">
    <location>
        <begin position="411"/>
        <end position="470"/>
    </location>
</feature>
<feature type="coiled-coil region" evidence="1">
    <location>
        <begin position="301"/>
        <end position="377"/>
    </location>
</feature>
<dbReference type="EMBL" id="CAADRA010005930">
    <property type="protein sequence ID" value="VFT93406.1"/>
    <property type="molecule type" value="Genomic_DNA"/>
</dbReference>